<evidence type="ECO:0000256" key="1">
    <source>
        <dbReference type="SAM" id="MobiDB-lite"/>
    </source>
</evidence>
<protein>
    <submittedName>
        <fullName evidence="3">Uncharacterized protein</fullName>
    </submittedName>
</protein>
<dbReference type="KEGG" id="mgx:CM1_01920"/>
<organism evidence="3 4">
    <name type="scientific">Mycoplasmoides genitalium M6320</name>
    <dbReference type="NCBI Taxonomy" id="662945"/>
    <lineage>
        <taxon>Bacteria</taxon>
        <taxon>Bacillati</taxon>
        <taxon>Mycoplasmatota</taxon>
        <taxon>Mycoplasmoidales</taxon>
        <taxon>Mycoplasmoidaceae</taxon>
        <taxon>Mycoplasmoides</taxon>
    </lineage>
</organism>
<keyword evidence="2" id="KW-1133">Transmembrane helix</keyword>
<gene>
    <name evidence="3" type="ORF">CM1_01920</name>
</gene>
<dbReference type="Proteomes" id="UP000005254">
    <property type="component" value="Chromosome"/>
</dbReference>
<sequence length="162" mass="18532">MVGFAYLFLAIFYFGSLNPFELAQPMDVFNRFFSKEALDNISSNNGATATAQTSSLLQLLEGSSNGLDNRFPTEKSAFYAIPGYVDFLKNAKLPGFVEQFTPYLTKYVIPLGMAFVSGLIGTLIVNFFLNKITRSIKRRKRNMKKQEQEEYYDDSRSRRKRN</sequence>
<keyword evidence="2" id="KW-0472">Membrane</keyword>
<reference evidence="3 4" key="1">
    <citation type="journal article" date="2012" name="J. Bacteriol.">
        <title>Draft Genome Sequences of Four Axenic Mycoplasma genitalium Strains Isolated from Denmark, Japan, and Australia.</title>
        <authorList>
            <person name="McGowin C.L."/>
            <person name="Ma L."/>
            <person name="Jensen J.S."/>
            <person name="Mancuso M.M."/>
            <person name="Hamasuna R."/>
            <person name="Adegboye D."/>
            <person name="Martin D.H."/>
        </authorList>
    </citation>
    <scope>NUCLEOTIDE SEQUENCE [LARGE SCALE GENOMIC DNA]</scope>
    <source>
        <strain evidence="3 4">M6320</strain>
    </source>
</reference>
<feature type="compositionally biased region" description="Basic and acidic residues" evidence="1">
    <location>
        <begin position="144"/>
        <end position="156"/>
    </location>
</feature>
<accession>A0ABC7ZK38</accession>
<keyword evidence="2" id="KW-0812">Transmembrane</keyword>
<evidence type="ECO:0000256" key="2">
    <source>
        <dbReference type="SAM" id="Phobius"/>
    </source>
</evidence>
<dbReference type="EMBL" id="CP003772">
    <property type="protein sequence ID" value="AFQ04146.1"/>
    <property type="molecule type" value="Genomic_DNA"/>
</dbReference>
<name>A0ABC7ZK38_MYCGT</name>
<feature type="transmembrane region" description="Helical" evidence="2">
    <location>
        <begin position="107"/>
        <end position="129"/>
    </location>
</feature>
<proteinExistence type="predicted"/>
<dbReference type="InterPro" id="IPR054989">
    <property type="entry name" value="MPN454_MG319"/>
</dbReference>
<dbReference type="AlphaFoldDB" id="A0ABC7ZK38"/>
<dbReference type="NCBIfam" id="NF045771">
    <property type="entry name" value="MPN454_MG319"/>
    <property type="match status" value="1"/>
</dbReference>
<feature type="region of interest" description="Disordered" evidence="1">
    <location>
        <begin position="143"/>
        <end position="162"/>
    </location>
</feature>
<evidence type="ECO:0000313" key="3">
    <source>
        <dbReference type="EMBL" id="AFQ04146.1"/>
    </source>
</evidence>
<evidence type="ECO:0000313" key="4">
    <source>
        <dbReference type="Proteomes" id="UP000005254"/>
    </source>
</evidence>